<organism evidence="1 2">
    <name type="scientific">Tepidimonas fonticaldi</name>
    <dbReference type="NCBI Taxonomy" id="1101373"/>
    <lineage>
        <taxon>Bacteria</taxon>
        <taxon>Pseudomonadati</taxon>
        <taxon>Pseudomonadota</taxon>
        <taxon>Betaproteobacteria</taxon>
        <taxon>Burkholderiales</taxon>
        <taxon>Tepidimonas</taxon>
    </lineage>
</organism>
<protein>
    <submittedName>
        <fullName evidence="1">Uncharacterized protein</fullName>
    </submittedName>
</protein>
<gene>
    <name evidence="1" type="ORF">Tfont_02299</name>
</gene>
<accession>A0A554XHL2</accession>
<dbReference type="Proteomes" id="UP000316388">
    <property type="component" value="Unassembled WGS sequence"/>
</dbReference>
<reference evidence="1 2" key="1">
    <citation type="submission" date="2019-07" db="EMBL/GenBank/DDBJ databases">
        <title>Tepidimonas fonticaldi AT-A2 draft genome.</title>
        <authorList>
            <person name="Da Costa M.S."/>
            <person name="Froufe H.J.C."/>
            <person name="Egas C."/>
            <person name="Albuquerque L."/>
        </authorList>
    </citation>
    <scope>NUCLEOTIDE SEQUENCE [LARGE SCALE GENOMIC DNA]</scope>
    <source>
        <strain evidence="1 2">AT-A2</strain>
    </source>
</reference>
<dbReference type="EMBL" id="VJOO01000027">
    <property type="protein sequence ID" value="TSE35325.1"/>
    <property type="molecule type" value="Genomic_DNA"/>
</dbReference>
<evidence type="ECO:0000313" key="1">
    <source>
        <dbReference type="EMBL" id="TSE35325.1"/>
    </source>
</evidence>
<comment type="caution">
    <text evidence="1">The sequence shown here is derived from an EMBL/GenBank/DDBJ whole genome shotgun (WGS) entry which is preliminary data.</text>
</comment>
<evidence type="ECO:0000313" key="2">
    <source>
        <dbReference type="Proteomes" id="UP000316388"/>
    </source>
</evidence>
<proteinExistence type="predicted"/>
<name>A0A554XHL2_9BURK</name>
<sequence>MDNPASLITDEELAADLAALVVKNDHQDWMT</sequence>
<dbReference type="AlphaFoldDB" id="A0A554XHL2"/>